<accession>A0A4Y2VSZ2</accession>
<keyword evidence="3" id="KW-1185">Reference proteome</keyword>
<dbReference type="AlphaFoldDB" id="A0A4Y2VSZ2"/>
<dbReference type="Proteomes" id="UP000499080">
    <property type="component" value="Unassembled WGS sequence"/>
</dbReference>
<evidence type="ECO:0000313" key="2">
    <source>
        <dbReference type="EMBL" id="GBO27822.1"/>
    </source>
</evidence>
<evidence type="ECO:0000256" key="1">
    <source>
        <dbReference type="SAM" id="MobiDB-lite"/>
    </source>
</evidence>
<organism evidence="2 3">
    <name type="scientific">Araneus ventricosus</name>
    <name type="common">Orbweaver spider</name>
    <name type="synonym">Epeira ventricosa</name>
    <dbReference type="NCBI Taxonomy" id="182803"/>
    <lineage>
        <taxon>Eukaryota</taxon>
        <taxon>Metazoa</taxon>
        <taxon>Ecdysozoa</taxon>
        <taxon>Arthropoda</taxon>
        <taxon>Chelicerata</taxon>
        <taxon>Arachnida</taxon>
        <taxon>Araneae</taxon>
        <taxon>Araneomorphae</taxon>
        <taxon>Entelegynae</taxon>
        <taxon>Araneoidea</taxon>
        <taxon>Araneidae</taxon>
        <taxon>Araneus</taxon>
    </lineage>
</organism>
<proteinExistence type="predicted"/>
<dbReference type="EMBL" id="BGPR01050867">
    <property type="protein sequence ID" value="GBO27822.1"/>
    <property type="molecule type" value="Genomic_DNA"/>
</dbReference>
<comment type="caution">
    <text evidence="2">The sequence shown here is derived from an EMBL/GenBank/DDBJ whole genome shotgun (WGS) entry which is preliminary data.</text>
</comment>
<evidence type="ECO:0000313" key="3">
    <source>
        <dbReference type="Proteomes" id="UP000499080"/>
    </source>
</evidence>
<reference evidence="2 3" key="1">
    <citation type="journal article" date="2019" name="Sci. Rep.">
        <title>Orb-weaving spider Araneus ventricosus genome elucidates the spidroin gene catalogue.</title>
        <authorList>
            <person name="Kono N."/>
            <person name="Nakamura H."/>
            <person name="Ohtoshi R."/>
            <person name="Moran D.A.P."/>
            <person name="Shinohara A."/>
            <person name="Yoshida Y."/>
            <person name="Fujiwara M."/>
            <person name="Mori M."/>
            <person name="Tomita M."/>
            <person name="Arakawa K."/>
        </authorList>
    </citation>
    <scope>NUCLEOTIDE SEQUENCE [LARGE SCALE GENOMIC DNA]</scope>
</reference>
<sequence length="200" mass="22411">MSFRELSVPRQTTPNLPSRQTHSQLITQGATDIFTRLQQIQPHPSIDGRLLLITNFLCEVSRFQLPIVWNEAILNLILSRCLVKRRVSRENELPFFAAIYIPDLDKEMNPDSQTGWLFSPSTISNGYSVCLAGFEPMSFGIQPTGNLHGSESGAYCSEQVQNRAKLKSPTEFLGVCLRNISMLMCGTEQRCFAQALEALA</sequence>
<gene>
    <name evidence="2" type="ORF">AVEN_170803_1</name>
</gene>
<feature type="compositionally biased region" description="Polar residues" evidence="1">
    <location>
        <begin position="9"/>
        <end position="21"/>
    </location>
</feature>
<protein>
    <submittedName>
        <fullName evidence="2">Uncharacterized protein</fullName>
    </submittedName>
</protein>
<name>A0A4Y2VSZ2_ARAVE</name>
<feature type="region of interest" description="Disordered" evidence="1">
    <location>
        <begin position="1"/>
        <end position="21"/>
    </location>
</feature>